<sequence>MKILLLITGLGLGGAEKVVTSLADQLFVAGHQVKIAYLRGEIEVQPQHPEIELIQLGLNSLANFSHSAQRFAQIMQQFQPDVVHAHMFHAILFARLLRRSAQIPYLICTAHSKVIGGKARQWLYRMTDRYSDVNTNVSQEATDFFIAQKAFGAAKSTAVSNGIDTQKFQFSASARQQLRSQFGFSDDTPVLIAVGRLMQAKDYPNLIQAFRLLQQTQPKAQLLIVGDGVQRAELEQQVQQLNLADQIHFLGVRHDVAELLSAADLFVLSSAWEGFGLVVAEAMSCERVVVATDCGGVKEVLGEPEWLVPPQNAEMLSKKLVQALQLSIEQKAQLGQQHRQRIQQHYSMQSMLQQWLALYHLSTERTAS</sequence>
<dbReference type="PANTHER" id="PTHR12526:SF630">
    <property type="entry name" value="GLYCOSYLTRANSFERASE"/>
    <property type="match status" value="1"/>
</dbReference>
<accession>V2VS99</accession>
<dbReference type="InterPro" id="IPR028098">
    <property type="entry name" value="Glyco_trans_4-like_N"/>
</dbReference>
<feature type="domain" description="Glycosyltransferase subfamily 4-like N-terminal" evidence="2">
    <location>
        <begin position="13"/>
        <end position="166"/>
    </location>
</feature>
<dbReference type="SUPFAM" id="SSF53756">
    <property type="entry name" value="UDP-Glycosyltransferase/glycogen phosphorylase"/>
    <property type="match status" value="1"/>
</dbReference>
<dbReference type="PATRIC" id="fig|1341683.3.peg.2559"/>
<dbReference type="Proteomes" id="UP000018418">
    <property type="component" value="Unassembled WGS sequence"/>
</dbReference>
<evidence type="ECO:0000259" key="1">
    <source>
        <dbReference type="Pfam" id="PF00534"/>
    </source>
</evidence>
<keyword evidence="4" id="KW-1185">Reference proteome</keyword>
<proteinExistence type="predicted"/>
<dbReference type="HOGENOM" id="CLU_009583_0_3_6"/>
<name>V2VS99_9GAMM</name>
<dbReference type="Pfam" id="PF13439">
    <property type="entry name" value="Glyco_transf_4"/>
    <property type="match status" value="1"/>
</dbReference>
<evidence type="ECO:0000313" key="4">
    <source>
        <dbReference type="Proteomes" id="UP000018418"/>
    </source>
</evidence>
<evidence type="ECO:0000313" key="3">
    <source>
        <dbReference type="EMBL" id="ESK50604.1"/>
    </source>
</evidence>
<protein>
    <recommendedName>
        <fullName evidence="5">Glycosyltransferase subfamily 4-like N-terminal domain-containing protein</fullName>
    </recommendedName>
</protein>
<organism evidence="3 4">
    <name type="scientific">Acinetobacter brisouii CIP 110357</name>
    <dbReference type="NCBI Taxonomy" id="1341683"/>
    <lineage>
        <taxon>Bacteria</taxon>
        <taxon>Pseudomonadati</taxon>
        <taxon>Pseudomonadota</taxon>
        <taxon>Gammaproteobacteria</taxon>
        <taxon>Moraxellales</taxon>
        <taxon>Moraxellaceae</taxon>
        <taxon>Acinetobacter</taxon>
    </lineage>
</organism>
<dbReference type="GO" id="GO:0016757">
    <property type="term" value="F:glycosyltransferase activity"/>
    <property type="evidence" value="ECO:0007669"/>
    <property type="project" value="InterPro"/>
</dbReference>
<reference evidence="3 4" key="1">
    <citation type="submission" date="2013-10" db="EMBL/GenBank/DDBJ databases">
        <title>The Genome Sequence of Acinetobacter brisouii CIP 110357.</title>
        <authorList>
            <consortium name="The Broad Institute Genomics Platform"/>
            <consortium name="The Broad Institute Genome Sequencing Center for Infectious Disease"/>
            <person name="Cerqueira G."/>
            <person name="Feldgarden M."/>
            <person name="Courvalin P."/>
            <person name="Grillot-Courvalin C."/>
            <person name="Clermont D."/>
            <person name="Rocha E."/>
            <person name="Yoon E.-J."/>
            <person name="Nemec A."/>
            <person name="Young S.K."/>
            <person name="Zeng Q."/>
            <person name="Gargeya S."/>
            <person name="Fitzgerald M."/>
            <person name="Abouelleil A."/>
            <person name="Alvarado L."/>
            <person name="Berlin A.M."/>
            <person name="Chapman S.B."/>
            <person name="Gainer-Dewar J."/>
            <person name="Goldberg J."/>
            <person name="Gnerre S."/>
            <person name="Griggs A."/>
            <person name="Gujja S."/>
            <person name="Hansen M."/>
            <person name="Howarth C."/>
            <person name="Imamovic A."/>
            <person name="Ireland A."/>
            <person name="Larimer J."/>
            <person name="McCowan C."/>
            <person name="Murphy C."/>
            <person name="Pearson M."/>
            <person name="Poon T.W."/>
            <person name="Priest M."/>
            <person name="Roberts A."/>
            <person name="Saif S."/>
            <person name="Shea T."/>
            <person name="Sykes S."/>
            <person name="Wortman J."/>
            <person name="Nusbaum C."/>
            <person name="Birren B."/>
        </authorList>
    </citation>
    <scope>NUCLEOTIDE SEQUENCE [LARGE SCALE GENOMIC DNA]</scope>
    <source>
        <strain evidence="3 4">CIP 110357</strain>
    </source>
</reference>
<feature type="domain" description="Glycosyl transferase family 1" evidence="1">
    <location>
        <begin position="175"/>
        <end position="340"/>
    </location>
</feature>
<dbReference type="InterPro" id="IPR001296">
    <property type="entry name" value="Glyco_trans_1"/>
</dbReference>
<dbReference type="Gene3D" id="3.40.50.2000">
    <property type="entry name" value="Glycogen Phosphorylase B"/>
    <property type="match status" value="2"/>
</dbReference>
<dbReference type="Pfam" id="PF00534">
    <property type="entry name" value="Glycos_transf_1"/>
    <property type="match status" value="1"/>
</dbReference>
<comment type="caution">
    <text evidence="3">The sequence shown here is derived from an EMBL/GenBank/DDBJ whole genome shotgun (WGS) entry which is preliminary data.</text>
</comment>
<dbReference type="EMBL" id="AYEU01000007">
    <property type="protein sequence ID" value="ESK50604.1"/>
    <property type="molecule type" value="Genomic_DNA"/>
</dbReference>
<dbReference type="AlphaFoldDB" id="V2VS99"/>
<evidence type="ECO:0008006" key="5">
    <source>
        <dbReference type="Google" id="ProtNLM"/>
    </source>
</evidence>
<dbReference type="RefSeq" id="WP_004902867.1">
    <property type="nucleotide sequence ID" value="NZ_BBTI01000005.1"/>
</dbReference>
<evidence type="ECO:0000259" key="2">
    <source>
        <dbReference type="Pfam" id="PF13439"/>
    </source>
</evidence>
<gene>
    <name evidence="3" type="ORF">P255_02587</name>
</gene>
<dbReference type="GO" id="GO:1901135">
    <property type="term" value="P:carbohydrate derivative metabolic process"/>
    <property type="evidence" value="ECO:0007669"/>
    <property type="project" value="UniProtKB-ARBA"/>
</dbReference>
<dbReference type="PANTHER" id="PTHR12526">
    <property type="entry name" value="GLYCOSYLTRANSFERASE"/>
    <property type="match status" value="1"/>
</dbReference>
<dbReference type="STRING" id="396323.VH98_04020"/>
<dbReference type="OrthoDB" id="9792269at2"/>